<keyword evidence="2" id="KW-1185">Reference proteome</keyword>
<protein>
    <submittedName>
        <fullName evidence="1">Uncharacterized protein</fullName>
    </submittedName>
</protein>
<dbReference type="EMBL" id="CT573213">
    <property type="protein sequence ID" value="CAJ63949.1"/>
    <property type="molecule type" value="Genomic_DNA"/>
</dbReference>
<sequence>MLLGVGREPARFAHLTSAYARLGRRAGDPGRAWLDDLTTTSPNISFGAAQPFPPGGALCRQWHNREAAGTEAPAG</sequence>
<reference evidence="1 2" key="1">
    <citation type="journal article" date="2007" name="Genome Res.">
        <title>Genome characteristics of facultatively symbiotic Frankia sp. strains reflect host range and host plant biogeography.</title>
        <authorList>
            <person name="Normand P."/>
            <person name="Lapierre P."/>
            <person name="Tisa L.S."/>
            <person name="Gogarten J.P."/>
            <person name="Alloisio N."/>
            <person name="Bagnarol E."/>
            <person name="Bassi C.A."/>
            <person name="Berry A.M."/>
            <person name="Bickhart D.M."/>
            <person name="Choisne N."/>
            <person name="Couloux A."/>
            <person name="Cournoyer B."/>
            <person name="Cruveiller S."/>
            <person name="Daubin V."/>
            <person name="Demange N."/>
            <person name="Francino M.P."/>
            <person name="Goltsman E."/>
            <person name="Huang Y."/>
            <person name="Kopp O.R."/>
            <person name="Labarre L."/>
            <person name="Lapidus A."/>
            <person name="Lavire C."/>
            <person name="Marechal J."/>
            <person name="Martinez M."/>
            <person name="Mastronunzio J.E."/>
            <person name="Mullin B.C."/>
            <person name="Niemann J."/>
            <person name="Pujic P."/>
            <person name="Rawnsley T."/>
            <person name="Rouy Z."/>
            <person name="Schenowitz C."/>
            <person name="Sellstedt A."/>
            <person name="Tavares F."/>
            <person name="Tomkins J.P."/>
            <person name="Vallenet D."/>
            <person name="Valverde C."/>
            <person name="Wall L.G."/>
            <person name="Wang Y."/>
            <person name="Medigue C."/>
            <person name="Benson D.R."/>
        </authorList>
    </citation>
    <scope>NUCLEOTIDE SEQUENCE [LARGE SCALE GENOMIC DNA]</scope>
    <source>
        <strain evidence="2">DSM 45986 / CECT 9034 / ACN14a</strain>
    </source>
</reference>
<name>Q0RF03_FRAAA</name>
<evidence type="ECO:0000313" key="1">
    <source>
        <dbReference type="EMBL" id="CAJ63949.1"/>
    </source>
</evidence>
<accession>Q0RF03</accession>
<dbReference type="KEGG" id="fal:FRAAL5316"/>
<dbReference type="HOGENOM" id="CLU_2665745_0_0_11"/>
<evidence type="ECO:0000313" key="2">
    <source>
        <dbReference type="Proteomes" id="UP000000657"/>
    </source>
</evidence>
<proteinExistence type="predicted"/>
<dbReference type="Proteomes" id="UP000000657">
    <property type="component" value="Chromosome"/>
</dbReference>
<organism evidence="1 2">
    <name type="scientific">Frankia alni (strain DSM 45986 / CECT 9034 / ACN14a)</name>
    <dbReference type="NCBI Taxonomy" id="326424"/>
    <lineage>
        <taxon>Bacteria</taxon>
        <taxon>Bacillati</taxon>
        <taxon>Actinomycetota</taxon>
        <taxon>Actinomycetes</taxon>
        <taxon>Frankiales</taxon>
        <taxon>Frankiaceae</taxon>
        <taxon>Frankia</taxon>
    </lineage>
</organism>
<gene>
    <name evidence="1" type="ordered locus">FRAAL5316</name>
</gene>
<dbReference type="AlphaFoldDB" id="Q0RF03"/>
<dbReference type="STRING" id="326424.FRAAL5316"/>